<dbReference type="RefSeq" id="WP_008385127.1">
    <property type="nucleotide sequence ID" value="NZ_AOIV01000011.1"/>
</dbReference>
<evidence type="ECO:0000259" key="9">
    <source>
        <dbReference type="Pfam" id="PF08532"/>
    </source>
</evidence>
<dbReference type="PANTHER" id="PTHR36447:SF2">
    <property type="entry name" value="BETA-GALACTOSIDASE YESZ"/>
    <property type="match status" value="1"/>
</dbReference>
<dbReference type="SUPFAM" id="SSF51445">
    <property type="entry name" value="(Trans)glycosidases"/>
    <property type="match status" value="1"/>
</dbReference>
<keyword evidence="6" id="KW-0862">Zinc</keyword>
<dbReference type="Pfam" id="PF08532">
    <property type="entry name" value="Glyco_hydro_42M"/>
    <property type="match status" value="1"/>
</dbReference>
<dbReference type="GO" id="GO:0009341">
    <property type="term" value="C:beta-galactosidase complex"/>
    <property type="evidence" value="ECO:0007669"/>
    <property type="project" value="InterPro"/>
</dbReference>
<comment type="caution">
    <text evidence="10">The sequence shown here is derived from an EMBL/GenBank/DDBJ whole genome shotgun (WGS) entry which is preliminary data.</text>
</comment>
<dbReference type="PANTHER" id="PTHR36447">
    <property type="entry name" value="BETA-GALACTOSIDASE GANA"/>
    <property type="match status" value="1"/>
</dbReference>
<dbReference type="Pfam" id="PF02449">
    <property type="entry name" value="Glyco_hydro_42"/>
    <property type="match status" value="1"/>
</dbReference>
<dbReference type="InterPro" id="IPR029062">
    <property type="entry name" value="Class_I_gatase-like"/>
</dbReference>
<dbReference type="OrthoDB" id="85141at2157"/>
<accession>M0DE93</accession>
<proteinExistence type="inferred from homology"/>
<dbReference type="EMBL" id="AOIV01000011">
    <property type="protein sequence ID" value="ELZ32479.1"/>
    <property type="molecule type" value="Genomic_DNA"/>
</dbReference>
<feature type="domain" description="Glycoside hydrolase family 42 N-terminal" evidence="8">
    <location>
        <begin position="6"/>
        <end position="396"/>
    </location>
</feature>
<dbReference type="Gene3D" id="2.60.40.1180">
    <property type="entry name" value="Golgi alpha-mannosidase II"/>
    <property type="match status" value="1"/>
</dbReference>
<gene>
    <name evidence="10" type="ORF">C474_06647</name>
</gene>
<evidence type="ECO:0000313" key="10">
    <source>
        <dbReference type="EMBL" id="ELZ32479.1"/>
    </source>
</evidence>
<dbReference type="InterPro" id="IPR013529">
    <property type="entry name" value="Glyco_hydro_42_N"/>
</dbReference>
<name>M0DE93_HALPD</name>
<dbReference type="Gene3D" id="3.20.20.80">
    <property type="entry name" value="Glycosidases"/>
    <property type="match status" value="1"/>
</dbReference>
<dbReference type="InterPro" id="IPR003476">
    <property type="entry name" value="Glyco_hydro_42"/>
</dbReference>
<dbReference type="InterPro" id="IPR013780">
    <property type="entry name" value="Glyco_hydro_b"/>
</dbReference>
<dbReference type="SUPFAM" id="SSF51011">
    <property type="entry name" value="Glycosyl hydrolase domain"/>
    <property type="match status" value="1"/>
</dbReference>
<dbReference type="AlphaFoldDB" id="M0DE93"/>
<feature type="domain" description="Beta-galactosidase trimerisation" evidence="9">
    <location>
        <begin position="406"/>
        <end position="608"/>
    </location>
</feature>
<evidence type="ECO:0000259" key="8">
    <source>
        <dbReference type="Pfam" id="PF02449"/>
    </source>
</evidence>
<evidence type="ECO:0000256" key="1">
    <source>
        <dbReference type="ARBA" id="ARBA00001412"/>
    </source>
</evidence>
<dbReference type="EC" id="3.2.1.23" evidence="3"/>
<dbReference type="GO" id="GO:0046872">
    <property type="term" value="F:metal ion binding"/>
    <property type="evidence" value="ECO:0007669"/>
    <property type="project" value="UniProtKB-KW"/>
</dbReference>
<protein>
    <recommendedName>
        <fullName evidence="3">beta-galactosidase</fullName>
        <ecNumber evidence="3">3.2.1.23</ecNumber>
    </recommendedName>
</protein>
<dbReference type="SUPFAM" id="SSF52317">
    <property type="entry name" value="Class I glutamine amidotransferase-like"/>
    <property type="match status" value="1"/>
</dbReference>
<evidence type="ECO:0000256" key="6">
    <source>
        <dbReference type="ARBA" id="ARBA00022833"/>
    </source>
</evidence>
<dbReference type="InterPro" id="IPR013738">
    <property type="entry name" value="Beta_galactosidase_Trimer"/>
</dbReference>
<dbReference type="InParanoid" id="M0DE93"/>
<evidence type="ECO:0000256" key="4">
    <source>
        <dbReference type="ARBA" id="ARBA00022723"/>
    </source>
</evidence>
<evidence type="ECO:0000256" key="5">
    <source>
        <dbReference type="ARBA" id="ARBA00022801"/>
    </source>
</evidence>
<comment type="similarity">
    <text evidence="2">Belongs to the glycosyl hydrolase 42 family.</text>
</comment>
<evidence type="ECO:0000256" key="2">
    <source>
        <dbReference type="ARBA" id="ARBA00005940"/>
    </source>
</evidence>
<keyword evidence="5" id="KW-0378">Hydrolase</keyword>
<dbReference type="InterPro" id="IPR017853">
    <property type="entry name" value="GH"/>
</dbReference>
<dbReference type="CDD" id="cd03143">
    <property type="entry name" value="A4_beta-galactosidase_middle_domain"/>
    <property type="match status" value="1"/>
</dbReference>
<reference evidence="10 11" key="1">
    <citation type="journal article" date="2014" name="PLoS Genet.">
        <title>Phylogenetically driven sequencing of extremely halophilic archaea reveals strategies for static and dynamic osmo-response.</title>
        <authorList>
            <person name="Becker E.A."/>
            <person name="Seitzer P.M."/>
            <person name="Tritt A."/>
            <person name="Larsen D."/>
            <person name="Krusor M."/>
            <person name="Yao A.I."/>
            <person name="Wu D."/>
            <person name="Madern D."/>
            <person name="Eisen J.A."/>
            <person name="Darling A.E."/>
            <person name="Facciotti M.T."/>
        </authorList>
    </citation>
    <scope>NUCLEOTIDE SEQUENCE [LARGE SCALE GENOMIC DNA]</scope>
    <source>
        <strain evidence="10 11">JCM 14848</strain>
    </source>
</reference>
<keyword evidence="11" id="KW-1185">Reference proteome</keyword>
<sequence length="674" mass="76329">MNTGVCYFPEHWDRQRWETDIERMAEAGIEYVRMAEFSWNRMEPEPGTYEFEWLKEAVDLVGDHGMQAVLCTPTATPPKWLVDEYPGIRQEERDGTPREFGSRRHYCFNSPEYRRESRRIIAEMVGNFAENESVAGWQTDNEFGCHDTTRCYCDDCASAFRTWLREKYGSIETLNEAWGNAFWSQEYSSFAEIDVPGPTPAQDQHHPSRLLDYDRFASDSVVEYNRLQTEILREANPDWFITHNFMSDFSDIDAFSVSEDLDFASWDCYPTLFSQRTSDTPDPASDAGSDYQRVGDPDMVGMNHALYRGVSEGPFWVMESQSGDIRAFPYSAEPADGMVRLWSHQAVAHGCDVVSYFRWRRCRFGQEQYWGGLNNYDGSPDRGLPEATDTARDFEKLPDLGAPSGDVAMLVDYESLWALETEPHTPEFDYFAHLRTYYRALRSRGVTVDLVSTSGKLSDYAAVVAPSLHLLDRGLAERLTEYVSDGGELLLTIRTAMKDEYHKLRDELAPGPLAEPLGARVEQHESLAPGLETRVSYDGESYEYRTWGEWLTADDATVVGRHETGVAEREPAIVRNDCGNGHVTYAGVWPEAELADAITTSLLERADVPFGERLPEFVRITERDGYTWVMNFKPDPIEIDPGNGTLVLGETTIGAHDLAVVGAPSHEIDVVEGV</sequence>
<evidence type="ECO:0000313" key="11">
    <source>
        <dbReference type="Proteomes" id="UP000011513"/>
    </source>
</evidence>
<dbReference type="PIRSF" id="PIRSF001084">
    <property type="entry name" value="B-galactosidase"/>
    <property type="match status" value="1"/>
</dbReference>
<dbReference type="eggNOG" id="arCOG04085">
    <property type="taxonomic scope" value="Archaea"/>
</dbReference>
<evidence type="ECO:0000256" key="7">
    <source>
        <dbReference type="ARBA" id="ARBA00023295"/>
    </source>
</evidence>
<comment type="catalytic activity">
    <reaction evidence="1">
        <text>Hydrolysis of terminal non-reducing beta-D-galactose residues in beta-D-galactosides.</text>
        <dbReference type="EC" id="3.2.1.23"/>
    </reaction>
</comment>
<dbReference type="PATRIC" id="fig|1227487.5.peg.1351"/>
<keyword evidence="7" id="KW-0326">Glycosidase</keyword>
<dbReference type="Proteomes" id="UP000011513">
    <property type="component" value="Unassembled WGS sequence"/>
</dbReference>
<organism evidence="10 11">
    <name type="scientific">Halogeometricum pallidum JCM 14848</name>
    <dbReference type="NCBI Taxonomy" id="1227487"/>
    <lineage>
        <taxon>Archaea</taxon>
        <taxon>Methanobacteriati</taxon>
        <taxon>Methanobacteriota</taxon>
        <taxon>Stenosarchaea group</taxon>
        <taxon>Halobacteria</taxon>
        <taxon>Halobacteriales</taxon>
        <taxon>Haloferacaceae</taxon>
        <taxon>Halogeometricum</taxon>
    </lineage>
</organism>
<dbReference type="GO" id="GO:0004565">
    <property type="term" value="F:beta-galactosidase activity"/>
    <property type="evidence" value="ECO:0007669"/>
    <property type="project" value="UniProtKB-EC"/>
</dbReference>
<evidence type="ECO:0000256" key="3">
    <source>
        <dbReference type="ARBA" id="ARBA00012756"/>
    </source>
</evidence>
<dbReference type="Gene3D" id="3.40.50.880">
    <property type="match status" value="1"/>
</dbReference>
<dbReference type="GO" id="GO:0005975">
    <property type="term" value="P:carbohydrate metabolic process"/>
    <property type="evidence" value="ECO:0007669"/>
    <property type="project" value="InterPro"/>
</dbReference>
<keyword evidence="4" id="KW-0479">Metal-binding</keyword>